<evidence type="ECO:0000313" key="1">
    <source>
        <dbReference type="EMBL" id="KGB38607.1"/>
    </source>
</evidence>
<reference evidence="1" key="1">
    <citation type="journal article" date="2012" name="Nat. Genet.">
        <title>Whole-genome sequence of Schistosoma haematobium.</title>
        <authorList>
            <person name="Young N.D."/>
            <person name="Jex A.R."/>
            <person name="Li B."/>
            <person name="Liu S."/>
            <person name="Yang L."/>
            <person name="Xiong Z."/>
            <person name="Li Y."/>
            <person name="Cantacessi C."/>
            <person name="Hall R.S."/>
            <person name="Xu X."/>
            <person name="Chen F."/>
            <person name="Wu X."/>
            <person name="Zerlotini A."/>
            <person name="Oliveira G."/>
            <person name="Hofmann A."/>
            <person name="Zhang G."/>
            <person name="Fang X."/>
            <person name="Kang Y."/>
            <person name="Campbell B.E."/>
            <person name="Loukas A."/>
            <person name="Ranganathan S."/>
            <person name="Rollinson D."/>
            <person name="Rinaldi G."/>
            <person name="Brindley P.J."/>
            <person name="Yang H."/>
            <person name="Wang J."/>
            <person name="Wang J."/>
            <person name="Gasser R.B."/>
        </authorList>
    </citation>
    <scope>NUCLEOTIDE SEQUENCE [LARGE SCALE GENOMIC DNA]</scope>
</reference>
<dbReference type="AlphaFoldDB" id="A0A094ZWA8"/>
<dbReference type="EMBL" id="KL251046">
    <property type="protein sequence ID" value="KGB38607.1"/>
    <property type="molecule type" value="Genomic_DNA"/>
</dbReference>
<accession>A0A094ZWA8</accession>
<sequence length="148" mass="16952">MLSSPLGFNVQRNVKIKSIYQVIGILVGVCFNIFYITVRDVETAVCCSFSILFGSVGLYVDIQLLRGHWRVWPCILRRYMWLGIVGSILSLAVLLGNLYNEMKNRQMSSFRSDLWSLSSLHWSAILAWTSRKYHVLLTDVYTLSKGHS</sequence>
<name>A0A094ZWA8_SCHHA</name>
<organism evidence="1">
    <name type="scientific">Schistosoma haematobium</name>
    <name type="common">Blood fluke</name>
    <dbReference type="NCBI Taxonomy" id="6185"/>
    <lineage>
        <taxon>Eukaryota</taxon>
        <taxon>Metazoa</taxon>
        <taxon>Spiralia</taxon>
        <taxon>Lophotrochozoa</taxon>
        <taxon>Platyhelminthes</taxon>
        <taxon>Trematoda</taxon>
        <taxon>Digenea</taxon>
        <taxon>Strigeidida</taxon>
        <taxon>Schistosomatoidea</taxon>
        <taxon>Schistosomatidae</taxon>
        <taxon>Schistosoma</taxon>
    </lineage>
</organism>
<feature type="non-terminal residue" evidence="1">
    <location>
        <position position="148"/>
    </location>
</feature>
<proteinExistence type="predicted"/>
<gene>
    <name evidence="1" type="ORF">MS3_06998</name>
</gene>
<protein>
    <submittedName>
        <fullName evidence="1">Uncharacterized protein</fullName>
    </submittedName>
</protein>